<dbReference type="GO" id="GO:0008168">
    <property type="term" value="F:methyltransferase activity"/>
    <property type="evidence" value="ECO:0007669"/>
    <property type="project" value="UniProtKB-KW"/>
</dbReference>
<dbReference type="Proteomes" id="UP000295764">
    <property type="component" value="Unassembled WGS sequence"/>
</dbReference>
<organism evidence="5 6">
    <name type="scientific">Curtobacterium flaccumfaciens</name>
    <dbReference type="NCBI Taxonomy" id="2035"/>
    <lineage>
        <taxon>Bacteria</taxon>
        <taxon>Bacillati</taxon>
        <taxon>Actinomycetota</taxon>
        <taxon>Actinomycetes</taxon>
        <taxon>Micrococcales</taxon>
        <taxon>Microbacteriaceae</taxon>
        <taxon>Curtobacterium</taxon>
    </lineage>
</organism>
<evidence type="ECO:0000313" key="6">
    <source>
        <dbReference type="Proteomes" id="UP000295764"/>
    </source>
</evidence>
<keyword evidence="2 5" id="KW-0808">Transferase</keyword>
<dbReference type="Gene3D" id="3.40.50.150">
    <property type="entry name" value="Vaccinia Virus protein VP39"/>
    <property type="match status" value="1"/>
</dbReference>
<dbReference type="CDD" id="cd02440">
    <property type="entry name" value="AdoMet_MTases"/>
    <property type="match status" value="1"/>
</dbReference>
<dbReference type="InterPro" id="IPR041698">
    <property type="entry name" value="Methyltransf_25"/>
</dbReference>
<dbReference type="PANTHER" id="PTHR43464:SF19">
    <property type="entry name" value="UBIQUINONE BIOSYNTHESIS O-METHYLTRANSFERASE, MITOCHONDRIAL"/>
    <property type="match status" value="1"/>
</dbReference>
<dbReference type="OrthoDB" id="9800454at2"/>
<dbReference type="NCBIfam" id="NF004851">
    <property type="entry name" value="PRK06202.1"/>
    <property type="match status" value="1"/>
</dbReference>
<keyword evidence="1 5" id="KW-0489">Methyltransferase</keyword>
<evidence type="ECO:0000256" key="2">
    <source>
        <dbReference type="ARBA" id="ARBA00022679"/>
    </source>
</evidence>
<feature type="domain" description="Methyltransferase" evidence="4">
    <location>
        <begin position="73"/>
        <end position="160"/>
    </location>
</feature>
<evidence type="ECO:0000256" key="1">
    <source>
        <dbReference type="ARBA" id="ARBA00022603"/>
    </source>
</evidence>
<dbReference type="EMBL" id="SNVW01000001">
    <property type="protein sequence ID" value="TDN46315.1"/>
    <property type="molecule type" value="Genomic_DNA"/>
</dbReference>
<dbReference type="AlphaFoldDB" id="A0A4R6DMY2"/>
<dbReference type="PANTHER" id="PTHR43464">
    <property type="entry name" value="METHYLTRANSFERASE"/>
    <property type="match status" value="1"/>
</dbReference>
<sequence>MSRPDGPDPRLPVDLTRRAVDLRELMDEPDCDPQALARTFRRFALVNALVSGWRAVWRTHVAPALPADGRGRVLDLGCGGGDLARAIVRWAAADGFDVEVVGVDPDPRAIDAATRSTTRGVTFRQQSSGELVTAGERFDVVVSNHVLHHLGDEERHGFLADSETLATGRSLHSDIRRSTEAYRAYALGAALVAAGTFVRVDGLRSIRRSFTLPELREALPTGWRAEQAAPHRVLAIRDAEVPGFDRRVA</sequence>
<dbReference type="STRING" id="2035.RU06_09650"/>
<evidence type="ECO:0000259" key="4">
    <source>
        <dbReference type="Pfam" id="PF13649"/>
    </source>
</evidence>
<evidence type="ECO:0000313" key="5">
    <source>
        <dbReference type="EMBL" id="TDN46315.1"/>
    </source>
</evidence>
<dbReference type="GO" id="GO:0032259">
    <property type="term" value="P:methylation"/>
    <property type="evidence" value="ECO:0007669"/>
    <property type="project" value="UniProtKB-KW"/>
</dbReference>
<reference evidence="5 6" key="1">
    <citation type="submission" date="2019-03" db="EMBL/GenBank/DDBJ databases">
        <title>Genomic analyses of the natural microbiome of Caenorhabditis elegans.</title>
        <authorList>
            <person name="Samuel B."/>
        </authorList>
    </citation>
    <scope>NUCLEOTIDE SEQUENCE [LARGE SCALE GENOMIC DNA]</scope>
    <source>
        <strain evidence="5 6">JUb65</strain>
    </source>
</reference>
<comment type="caution">
    <text evidence="5">The sequence shown here is derived from an EMBL/GenBank/DDBJ whole genome shotgun (WGS) entry which is preliminary data.</text>
</comment>
<dbReference type="InterPro" id="IPR029063">
    <property type="entry name" value="SAM-dependent_MTases_sf"/>
</dbReference>
<proteinExistence type="predicted"/>
<evidence type="ECO:0000256" key="3">
    <source>
        <dbReference type="ARBA" id="ARBA00022691"/>
    </source>
</evidence>
<dbReference type="SUPFAM" id="SSF53335">
    <property type="entry name" value="S-adenosyl-L-methionine-dependent methyltransferases"/>
    <property type="match status" value="1"/>
</dbReference>
<name>A0A4R6DMY2_9MICO</name>
<protein>
    <submittedName>
        <fullName evidence="5">Methyltransferase family protein</fullName>
    </submittedName>
</protein>
<accession>A0A4R6DMY2</accession>
<dbReference type="RefSeq" id="WP_133518222.1">
    <property type="nucleotide sequence ID" value="NZ_SNVW01000001.1"/>
</dbReference>
<dbReference type="Pfam" id="PF13649">
    <property type="entry name" value="Methyltransf_25"/>
    <property type="match status" value="1"/>
</dbReference>
<keyword evidence="3" id="KW-0949">S-adenosyl-L-methionine</keyword>
<gene>
    <name evidence="5" type="ORF">EDF64_101176</name>
</gene>